<accession>A0A0X3PAX2</accession>
<evidence type="ECO:0000259" key="4">
    <source>
        <dbReference type="PROSITE" id="PS50020"/>
    </source>
</evidence>
<sequence length="479" mass="53464">QKIPHYMDCDSDSDDALPPEWHIKVCEHTDRVVFVNCFNGEVRTRHPIDDCERVLLPFPDGWLRTQSPTNTTLFVNHQQGKQSYVDPRLALPLKKKRRPGHSRNKCTLKFDSLSTAADVLADCNLTSKFVVIVGGSKGLGNAVVKAIAAKQEAVIVCVSRTPPTNSQMLSRYSPPRTDCVFWAFADLADLCSVYAFSQLYHSLNWPLNFLILSAAELPKKMSNSLGWPFDWLHHIILRFWVGENAALASCNSPSNKIGCAFDRTVQVNFISHALLLRLLYPLLRQAGNGRIVFVSCEAHRSAYITDFSDLDRLLSYPPSPARFNPYSANFLERIQHYADTKCLQLLFAMALRRRIRAWSHNVEVFVSSPGNLLATELVSSAGASWFAIRLLCWLAYPLTKSLDSAASTVVFCGFHSDAQSLSSSSNAHSRQDSTFYFNNCAPLHPADVVLSVTLANSTWNLTNSSLEALFSLPSWTSPT</sequence>
<dbReference type="PANTHER" id="PTHR24320:SF282">
    <property type="entry name" value="WW DOMAIN-CONTAINING OXIDOREDUCTASE"/>
    <property type="match status" value="1"/>
</dbReference>
<proteinExistence type="inferred from homology"/>
<keyword evidence="3" id="KW-0560">Oxidoreductase</keyword>
<protein>
    <submittedName>
        <fullName evidence="5">WW domain-containing oxidoreductase</fullName>
    </submittedName>
</protein>
<dbReference type="AlphaFoldDB" id="A0A0X3PAX2"/>
<dbReference type="EMBL" id="GEEE01014124">
    <property type="protein sequence ID" value="JAP49101.1"/>
    <property type="molecule type" value="Transcribed_RNA"/>
</dbReference>
<dbReference type="GO" id="GO:0016491">
    <property type="term" value="F:oxidoreductase activity"/>
    <property type="evidence" value="ECO:0007669"/>
    <property type="project" value="UniProtKB-KW"/>
</dbReference>
<dbReference type="PANTHER" id="PTHR24320">
    <property type="entry name" value="RETINOL DEHYDROGENASE"/>
    <property type="match status" value="1"/>
</dbReference>
<dbReference type="InterPro" id="IPR036020">
    <property type="entry name" value="WW_dom_sf"/>
</dbReference>
<feature type="domain" description="WW" evidence="4">
    <location>
        <begin position="56"/>
        <end position="89"/>
    </location>
</feature>
<keyword evidence="2" id="KW-0521">NADP</keyword>
<name>A0A0X3PAX2_SCHSO</name>
<dbReference type="SUPFAM" id="SSF51045">
    <property type="entry name" value="WW domain"/>
    <property type="match status" value="1"/>
</dbReference>
<reference evidence="5" key="1">
    <citation type="submission" date="2016-01" db="EMBL/GenBank/DDBJ databases">
        <title>Reference transcriptome for the parasite Schistocephalus solidus: insights into the molecular evolution of parasitism.</title>
        <authorList>
            <person name="Hebert F.O."/>
            <person name="Grambauer S."/>
            <person name="Barber I."/>
            <person name="Landry C.R."/>
            <person name="Aubin-Horth N."/>
        </authorList>
    </citation>
    <scope>NUCLEOTIDE SEQUENCE</scope>
</reference>
<evidence type="ECO:0000313" key="5">
    <source>
        <dbReference type="EMBL" id="JAP49101.1"/>
    </source>
</evidence>
<dbReference type="InterPro" id="IPR036291">
    <property type="entry name" value="NAD(P)-bd_dom_sf"/>
</dbReference>
<dbReference type="SUPFAM" id="SSF51735">
    <property type="entry name" value="NAD(P)-binding Rossmann-fold domains"/>
    <property type="match status" value="1"/>
</dbReference>
<gene>
    <name evidence="5" type="primary">WWOX</name>
    <name evidence="5" type="ORF">TR87058</name>
</gene>
<comment type="similarity">
    <text evidence="1">Belongs to the short-chain dehydrogenases/reductases (SDR) family.</text>
</comment>
<dbReference type="Gene3D" id="3.40.50.720">
    <property type="entry name" value="NAD(P)-binding Rossmann-like Domain"/>
    <property type="match status" value="1"/>
</dbReference>
<dbReference type="PROSITE" id="PS50020">
    <property type="entry name" value="WW_DOMAIN_2"/>
    <property type="match status" value="1"/>
</dbReference>
<evidence type="ECO:0000256" key="3">
    <source>
        <dbReference type="ARBA" id="ARBA00023002"/>
    </source>
</evidence>
<evidence type="ECO:0000256" key="1">
    <source>
        <dbReference type="ARBA" id="ARBA00006484"/>
    </source>
</evidence>
<organism evidence="5">
    <name type="scientific">Schistocephalus solidus</name>
    <name type="common">Tapeworm</name>
    <dbReference type="NCBI Taxonomy" id="70667"/>
    <lineage>
        <taxon>Eukaryota</taxon>
        <taxon>Metazoa</taxon>
        <taxon>Spiralia</taxon>
        <taxon>Lophotrochozoa</taxon>
        <taxon>Platyhelminthes</taxon>
        <taxon>Cestoda</taxon>
        <taxon>Eucestoda</taxon>
        <taxon>Diphyllobothriidea</taxon>
        <taxon>Diphyllobothriidae</taxon>
        <taxon>Schistocephalus</taxon>
    </lineage>
</organism>
<evidence type="ECO:0000256" key="2">
    <source>
        <dbReference type="ARBA" id="ARBA00022857"/>
    </source>
</evidence>
<dbReference type="InterPro" id="IPR001202">
    <property type="entry name" value="WW_dom"/>
</dbReference>
<feature type="non-terminal residue" evidence="5">
    <location>
        <position position="1"/>
    </location>
</feature>